<sequence>MSLPESFSQWTTATRRVDKPWGHEIIWALTDIYCGKVLFVVAGQSLSLQYHEHKDESWFVQSGRASIELGRVGEDHLDEGEVVAGASFHYTPGTVHRITAIEDTTILEVSTPHLDDVVRLQDAYGREGTSAA</sequence>
<feature type="domain" description="Mannose-6-phosphate isomerase type II C-terminal" evidence="1">
    <location>
        <begin position="13"/>
        <end position="122"/>
    </location>
</feature>
<dbReference type="InterPro" id="IPR011051">
    <property type="entry name" value="RmlC_Cupin_sf"/>
</dbReference>
<name>A0A6J6PHY1_9ZZZZ</name>
<protein>
    <submittedName>
        <fullName evidence="2">Unannotated protein</fullName>
    </submittedName>
</protein>
<accession>A0A6J6PHY1</accession>
<dbReference type="GO" id="GO:0005976">
    <property type="term" value="P:polysaccharide metabolic process"/>
    <property type="evidence" value="ECO:0007669"/>
    <property type="project" value="InterPro"/>
</dbReference>
<dbReference type="InterPro" id="IPR014710">
    <property type="entry name" value="RmlC-like_jellyroll"/>
</dbReference>
<dbReference type="AlphaFoldDB" id="A0A6J6PHY1"/>
<dbReference type="SUPFAM" id="SSF51182">
    <property type="entry name" value="RmlC-like cupins"/>
    <property type="match status" value="1"/>
</dbReference>
<organism evidence="2">
    <name type="scientific">freshwater metagenome</name>
    <dbReference type="NCBI Taxonomy" id="449393"/>
    <lineage>
        <taxon>unclassified sequences</taxon>
        <taxon>metagenomes</taxon>
        <taxon>ecological metagenomes</taxon>
    </lineage>
</organism>
<reference evidence="2" key="1">
    <citation type="submission" date="2020-05" db="EMBL/GenBank/DDBJ databases">
        <authorList>
            <person name="Chiriac C."/>
            <person name="Salcher M."/>
            <person name="Ghai R."/>
            <person name="Kavagutti S V."/>
        </authorList>
    </citation>
    <scope>NUCLEOTIDE SEQUENCE</scope>
</reference>
<gene>
    <name evidence="2" type="ORF">UFOPK2399_01174</name>
</gene>
<dbReference type="GO" id="GO:0016779">
    <property type="term" value="F:nucleotidyltransferase activity"/>
    <property type="evidence" value="ECO:0007669"/>
    <property type="project" value="InterPro"/>
</dbReference>
<dbReference type="InterPro" id="IPR001538">
    <property type="entry name" value="Man6P_isomerase-2_C"/>
</dbReference>
<dbReference type="Pfam" id="PF01050">
    <property type="entry name" value="MannoseP_isomer"/>
    <property type="match status" value="1"/>
</dbReference>
<evidence type="ECO:0000313" key="2">
    <source>
        <dbReference type="EMBL" id="CAB4698269.1"/>
    </source>
</evidence>
<proteinExistence type="predicted"/>
<dbReference type="Gene3D" id="2.60.120.10">
    <property type="entry name" value="Jelly Rolls"/>
    <property type="match status" value="1"/>
</dbReference>
<evidence type="ECO:0000259" key="1">
    <source>
        <dbReference type="Pfam" id="PF01050"/>
    </source>
</evidence>
<dbReference type="EMBL" id="CAEZXP010000003">
    <property type="protein sequence ID" value="CAB4698269.1"/>
    <property type="molecule type" value="Genomic_DNA"/>
</dbReference>